<dbReference type="EMBL" id="CM042035">
    <property type="protein sequence ID" value="KAI3755750.1"/>
    <property type="molecule type" value="Genomic_DNA"/>
</dbReference>
<reference evidence="2" key="1">
    <citation type="journal article" date="2022" name="Mol. Ecol. Resour.">
        <title>The genomes of chicory, endive, great burdock and yacon provide insights into Asteraceae palaeo-polyploidization history and plant inulin production.</title>
        <authorList>
            <person name="Fan W."/>
            <person name="Wang S."/>
            <person name="Wang H."/>
            <person name="Wang A."/>
            <person name="Jiang F."/>
            <person name="Liu H."/>
            <person name="Zhao H."/>
            <person name="Xu D."/>
            <person name="Zhang Y."/>
        </authorList>
    </citation>
    <scope>NUCLEOTIDE SEQUENCE [LARGE SCALE GENOMIC DNA]</scope>
    <source>
        <strain evidence="2">cv. Yunnan</strain>
    </source>
</reference>
<evidence type="ECO:0000313" key="1">
    <source>
        <dbReference type="EMBL" id="KAI3755750.1"/>
    </source>
</evidence>
<keyword evidence="2" id="KW-1185">Reference proteome</keyword>
<accession>A0ACB9EAP4</accession>
<proteinExistence type="predicted"/>
<protein>
    <submittedName>
        <fullName evidence="1">Uncharacterized protein</fullName>
    </submittedName>
</protein>
<reference evidence="1 2" key="2">
    <citation type="journal article" date="2022" name="Mol. Ecol. Resour.">
        <title>The genomes of chicory, endive, great burdock and yacon provide insights into Asteraceae paleo-polyploidization history and plant inulin production.</title>
        <authorList>
            <person name="Fan W."/>
            <person name="Wang S."/>
            <person name="Wang H."/>
            <person name="Wang A."/>
            <person name="Jiang F."/>
            <person name="Liu H."/>
            <person name="Zhao H."/>
            <person name="Xu D."/>
            <person name="Zhang Y."/>
        </authorList>
    </citation>
    <scope>NUCLEOTIDE SEQUENCE [LARGE SCALE GENOMIC DNA]</scope>
    <source>
        <strain evidence="2">cv. Yunnan</strain>
        <tissue evidence="1">Leaves</tissue>
    </source>
</reference>
<sequence>MGCNCNYFILYAHCHQSRLKPSFRGGLTTESLLPRRYHRRRIHFAGYCFFFVVSDSGNQMENMRNFFSGFVDEFVLPQVADPVQHVTRLIPSKCSNLVETSTNSVVEIKESTADSNTSNPEEAPLVLINKTSDNTSQVNRFEDQGVLYDGSLHSDVTAFEYSDWGIENIIDLDLDIDNMNLGENKTPLNRPVDEHECGSNTSTVHQSSELESSVTCNENKQENAKHIIAGGLSSENLNSSFKNSAEPDTIDCNPTVTVDYFSVSSDILSSCESFRTLAYDSNNEAYVSCSGTGGSTDDFEDVKTDSVESCVIVEGGKLSAFPSTSRSKSYKKMIQDAFMSRKRLTKEYKQLAIWYGDIDKELCQPTGDSSKQPAQDLPDSEWELL</sequence>
<organism evidence="1 2">
    <name type="scientific">Smallanthus sonchifolius</name>
    <dbReference type="NCBI Taxonomy" id="185202"/>
    <lineage>
        <taxon>Eukaryota</taxon>
        <taxon>Viridiplantae</taxon>
        <taxon>Streptophyta</taxon>
        <taxon>Embryophyta</taxon>
        <taxon>Tracheophyta</taxon>
        <taxon>Spermatophyta</taxon>
        <taxon>Magnoliopsida</taxon>
        <taxon>eudicotyledons</taxon>
        <taxon>Gunneridae</taxon>
        <taxon>Pentapetalae</taxon>
        <taxon>asterids</taxon>
        <taxon>campanulids</taxon>
        <taxon>Asterales</taxon>
        <taxon>Asteraceae</taxon>
        <taxon>Asteroideae</taxon>
        <taxon>Heliantheae alliance</taxon>
        <taxon>Millerieae</taxon>
        <taxon>Smallanthus</taxon>
    </lineage>
</organism>
<name>A0ACB9EAP4_9ASTR</name>
<dbReference type="Proteomes" id="UP001056120">
    <property type="component" value="Linkage Group LG18"/>
</dbReference>
<gene>
    <name evidence="1" type="ORF">L1987_55556</name>
</gene>
<evidence type="ECO:0000313" key="2">
    <source>
        <dbReference type="Proteomes" id="UP001056120"/>
    </source>
</evidence>
<comment type="caution">
    <text evidence="1">The sequence shown here is derived from an EMBL/GenBank/DDBJ whole genome shotgun (WGS) entry which is preliminary data.</text>
</comment>